<protein>
    <submittedName>
        <fullName evidence="2">Uncharacterized protein</fullName>
    </submittedName>
</protein>
<keyword evidence="3" id="KW-1185">Reference proteome</keyword>
<keyword evidence="1" id="KW-1133">Transmembrane helix</keyword>
<evidence type="ECO:0000313" key="2">
    <source>
        <dbReference type="EnsemblPlants" id="TuG1812G0200000006.01.T01"/>
    </source>
</evidence>
<keyword evidence="1" id="KW-0812">Transmembrane</keyword>
<organism evidence="2 3">
    <name type="scientific">Triticum urartu</name>
    <name type="common">Red wild einkorn</name>
    <name type="synonym">Crithodium urartu</name>
    <dbReference type="NCBI Taxonomy" id="4572"/>
    <lineage>
        <taxon>Eukaryota</taxon>
        <taxon>Viridiplantae</taxon>
        <taxon>Streptophyta</taxon>
        <taxon>Embryophyta</taxon>
        <taxon>Tracheophyta</taxon>
        <taxon>Spermatophyta</taxon>
        <taxon>Magnoliopsida</taxon>
        <taxon>Liliopsida</taxon>
        <taxon>Poales</taxon>
        <taxon>Poaceae</taxon>
        <taxon>BOP clade</taxon>
        <taxon>Pooideae</taxon>
        <taxon>Triticodae</taxon>
        <taxon>Triticeae</taxon>
        <taxon>Triticinae</taxon>
        <taxon>Triticum</taxon>
    </lineage>
</organism>
<dbReference type="Proteomes" id="UP000015106">
    <property type="component" value="Chromosome 2"/>
</dbReference>
<sequence>MHCFCTLFMIRGLYFVMTQFFMVTATMINFTESRGARYRST</sequence>
<reference evidence="2" key="3">
    <citation type="submission" date="2022-06" db="UniProtKB">
        <authorList>
            <consortium name="EnsemblPlants"/>
        </authorList>
    </citation>
    <scope>IDENTIFICATION</scope>
</reference>
<reference evidence="2" key="2">
    <citation type="submission" date="2018-03" db="EMBL/GenBank/DDBJ databases">
        <title>The Triticum urartu genome reveals the dynamic nature of wheat genome evolution.</title>
        <authorList>
            <person name="Ling H."/>
            <person name="Ma B."/>
            <person name="Shi X."/>
            <person name="Liu H."/>
            <person name="Dong L."/>
            <person name="Sun H."/>
            <person name="Cao Y."/>
            <person name="Gao Q."/>
            <person name="Zheng S."/>
            <person name="Li Y."/>
            <person name="Yu Y."/>
            <person name="Du H."/>
            <person name="Qi M."/>
            <person name="Li Y."/>
            <person name="Yu H."/>
            <person name="Cui Y."/>
            <person name="Wang N."/>
            <person name="Chen C."/>
            <person name="Wu H."/>
            <person name="Zhao Y."/>
            <person name="Zhang J."/>
            <person name="Li Y."/>
            <person name="Zhou W."/>
            <person name="Zhang B."/>
            <person name="Hu W."/>
            <person name="Eijk M."/>
            <person name="Tang J."/>
            <person name="Witsenboer H."/>
            <person name="Zhao S."/>
            <person name="Li Z."/>
            <person name="Zhang A."/>
            <person name="Wang D."/>
            <person name="Liang C."/>
        </authorList>
    </citation>
    <scope>NUCLEOTIDE SEQUENCE [LARGE SCALE GENOMIC DNA]</scope>
    <source>
        <strain evidence="2">cv. G1812</strain>
    </source>
</reference>
<evidence type="ECO:0000313" key="3">
    <source>
        <dbReference type="Proteomes" id="UP000015106"/>
    </source>
</evidence>
<keyword evidence="1" id="KW-0472">Membrane</keyword>
<proteinExistence type="predicted"/>
<feature type="transmembrane region" description="Helical" evidence="1">
    <location>
        <begin position="12"/>
        <end position="30"/>
    </location>
</feature>
<reference evidence="3" key="1">
    <citation type="journal article" date="2013" name="Nature">
        <title>Draft genome of the wheat A-genome progenitor Triticum urartu.</title>
        <authorList>
            <person name="Ling H.Q."/>
            <person name="Zhao S."/>
            <person name="Liu D."/>
            <person name="Wang J."/>
            <person name="Sun H."/>
            <person name="Zhang C."/>
            <person name="Fan H."/>
            <person name="Li D."/>
            <person name="Dong L."/>
            <person name="Tao Y."/>
            <person name="Gao C."/>
            <person name="Wu H."/>
            <person name="Li Y."/>
            <person name="Cui Y."/>
            <person name="Guo X."/>
            <person name="Zheng S."/>
            <person name="Wang B."/>
            <person name="Yu K."/>
            <person name="Liang Q."/>
            <person name="Yang W."/>
            <person name="Lou X."/>
            <person name="Chen J."/>
            <person name="Feng M."/>
            <person name="Jian J."/>
            <person name="Zhang X."/>
            <person name="Luo G."/>
            <person name="Jiang Y."/>
            <person name="Liu J."/>
            <person name="Wang Z."/>
            <person name="Sha Y."/>
            <person name="Zhang B."/>
            <person name="Wu H."/>
            <person name="Tang D."/>
            <person name="Shen Q."/>
            <person name="Xue P."/>
            <person name="Zou S."/>
            <person name="Wang X."/>
            <person name="Liu X."/>
            <person name="Wang F."/>
            <person name="Yang Y."/>
            <person name="An X."/>
            <person name="Dong Z."/>
            <person name="Zhang K."/>
            <person name="Zhang X."/>
            <person name="Luo M.C."/>
            <person name="Dvorak J."/>
            <person name="Tong Y."/>
            <person name="Wang J."/>
            <person name="Yang H."/>
            <person name="Li Z."/>
            <person name="Wang D."/>
            <person name="Zhang A."/>
            <person name="Wang J."/>
        </authorList>
    </citation>
    <scope>NUCLEOTIDE SEQUENCE</scope>
    <source>
        <strain evidence="3">cv. G1812</strain>
    </source>
</reference>
<dbReference type="Gramene" id="TuG1812G0200000006.01.T01">
    <property type="protein sequence ID" value="TuG1812G0200000006.01.T01"/>
    <property type="gene ID" value="TuG1812G0200000006.01"/>
</dbReference>
<dbReference type="EnsemblPlants" id="TuG1812G0200000006.01.T01">
    <property type="protein sequence ID" value="TuG1812G0200000006.01.T01"/>
    <property type="gene ID" value="TuG1812G0200000006.01"/>
</dbReference>
<dbReference type="AlphaFoldDB" id="A0A8R7P8L1"/>
<name>A0A8R7P8L1_TRIUA</name>
<evidence type="ECO:0000256" key="1">
    <source>
        <dbReference type="SAM" id="Phobius"/>
    </source>
</evidence>
<accession>A0A8R7P8L1</accession>